<dbReference type="PANTHER" id="PTHR13334">
    <property type="entry name" value="MITOCHONDRIAL 28S RIBOSOMAL PROTEIN S10"/>
    <property type="match status" value="1"/>
</dbReference>
<evidence type="ECO:0000313" key="9">
    <source>
        <dbReference type="EMBL" id="CAH3145378.1"/>
    </source>
</evidence>
<dbReference type="GO" id="GO:0006412">
    <property type="term" value="P:translation"/>
    <property type="evidence" value="ECO:0007669"/>
    <property type="project" value="InterPro"/>
</dbReference>
<dbReference type="InterPro" id="IPR036838">
    <property type="entry name" value="Ribosomal_uS10_dom_sf"/>
</dbReference>
<organism evidence="9 10">
    <name type="scientific">Pocillopora meandrina</name>
    <dbReference type="NCBI Taxonomy" id="46732"/>
    <lineage>
        <taxon>Eukaryota</taxon>
        <taxon>Metazoa</taxon>
        <taxon>Cnidaria</taxon>
        <taxon>Anthozoa</taxon>
        <taxon>Hexacorallia</taxon>
        <taxon>Scleractinia</taxon>
        <taxon>Astrocoeniina</taxon>
        <taxon>Pocilloporidae</taxon>
        <taxon>Pocillopora</taxon>
    </lineage>
</organism>
<proteinExistence type="inferred from homology"/>
<evidence type="ECO:0000256" key="6">
    <source>
        <dbReference type="ARBA" id="ARBA00035261"/>
    </source>
</evidence>
<dbReference type="InterPro" id="IPR001848">
    <property type="entry name" value="Ribosomal_uS10"/>
</dbReference>
<keyword evidence="5" id="KW-0687">Ribonucleoprotein</keyword>
<sequence length="232" mass="26518">MAALRYVGVCRCVNLGRRFKPVLTTTGCLPSKNEVLELTGQTSLVGLFHQHRGKGFLGSERICGNKHLHSKQFSTDSGHYSSNPKKKTLYSLINIKYKGSDEAVLRSYTKFMTMAAEHLDIDISNRILLPIAIERHTLLKSPHINKKHRAQYEVRTHGRMLQVRNVTQETADVFLEYIQRNIPEGVSMKVEQTELESISDYFELPPEAQEFLKQQEAIKGQHNNFTSDHTSY</sequence>
<dbReference type="PANTHER" id="PTHR13334:SF4">
    <property type="entry name" value="SMALL RIBOSOMAL SUBUNIT PROTEIN US10M"/>
    <property type="match status" value="1"/>
</dbReference>
<comment type="caution">
    <text evidence="9">The sequence shown here is derived from an EMBL/GenBank/DDBJ whole genome shotgun (WGS) entry which is preliminary data.</text>
</comment>
<comment type="subcellular location">
    <subcellularLocation>
        <location evidence="1">Mitochondrion</location>
    </subcellularLocation>
</comment>
<comment type="similarity">
    <text evidence="2">Belongs to the universal ribosomal protein uS10 family.</text>
</comment>
<evidence type="ECO:0000259" key="8">
    <source>
        <dbReference type="SMART" id="SM01403"/>
    </source>
</evidence>
<evidence type="ECO:0000313" key="10">
    <source>
        <dbReference type="Proteomes" id="UP001159428"/>
    </source>
</evidence>
<evidence type="ECO:0000256" key="5">
    <source>
        <dbReference type="ARBA" id="ARBA00023274"/>
    </source>
</evidence>
<dbReference type="GO" id="GO:0005763">
    <property type="term" value="C:mitochondrial small ribosomal subunit"/>
    <property type="evidence" value="ECO:0007669"/>
    <property type="project" value="InterPro"/>
</dbReference>
<dbReference type="AlphaFoldDB" id="A0AAU9XE63"/>
<evidence type="ECO:0000256" key="3">
    <source>
        <dbReference type="ARBA" id="ARBA00022980"/>
    </source>
</evidence>
<feature type="domain" description="Small ribosomal subunit protein uS10" evidence="8">
    <location>
        <begin position="94"/>
        <end position="191"/>
    </location>
</feature>
<gene>
    <name evidence="9" type="ORF">PMEA_00022548</name>
</gene>
<reference evidence="9 10" key="1">
    <citation type="submission" date="2022-05" db="EMBL/GenBank/DDBJ databases">
        <authorList>
            <consortium name="Genoscope - CEA"/>
            <person name="William W."/>
        </authorList>
    </citation>
    <scope>NUCLEOTIDE SEQUENCE [LARGE SCALE GENOMIC DNA]</scope>
</reference>
<dbReference type="SMART" id="SM01403">
    <property type="entry name" value="Ribosomal_S10"/>
    <property type="match status" value="1"/>
</dbReference>
<dbReference type="EMBL" id="CALNXJ010000040">
    <property type="protein sequence ID" value="CAH3145378.1"/>
    <property type="molecule type" value="Genomic_DNA"/>
</dbReference>
<accession>A0AAU9XE63</accession>
<dbReference type="Proteomes" id="UP001159428">
    <property type="component" value="Unassembled WGS sequence"/>
</dbReference>
<dbReference type="Pfam" id="PF00338">
    <property type="entry name" value="Ribosomal_S10"/>
    <property type="match status" value="1"/>
</dbReference>
<evidence type="ECO:0000256" key="4">
    <source>
        <dbReference type="ARBA" id="ARBA00023128"/>
    </source>
</evidence>
<name>A0AAU9XE63_9CNID</name>
<evidence type="ECO:0000256" key="2">
    <source>
        <dbReference type="ARBA" id="ARBA00007102"/>
    </source>
</evidence>
<dbReference type="SUPFAM" id="SSF54999">
    <property type="entry name" value="Ribosomal protein S10"/>
    <property type="match status" value="1"/>
</dbReference>
<protein>
    <recommendedName>
        <fullName evidence="6">Small ribosomal subunit protein uS10m</fullName>
    </recommendedName>
    <alternativeName>
        <fullName evidence="7">28S ribosomal protein S10, mitochondrial</fullName>
    </alternativeName>
</protein>
<keyword evidence="4" id="KW-0496">Mitochondrion</keyword>
<dbReference type="Gene3D" id="3.30.70.600">
    <property type="entry name" value="Ribosomal protein S10 domain"/>
    <property type="match status" value="1"/>
</dbReference>
<keyword evidence="3" id="KW-0689">Ribosomal protein</keyword>
<evidence type="ECO:0000256" key="1">
    <source>
        <dbReference type="ARBA" id="ARBA00004173"/>
    </source>
</evidence>
<dbReference type="GO" id="GO:0003735">
    <property type="term" value="F:structural constituent of ribosome"/>
    <property type="evidence" value="ECO:0007669"/>
    <property type="project" value="InterPro"/>
</dbReference>
<evidence type="ECO:0000256" key="7">
    <source>
        <dbReference type="ARBA" id="ARBA00035544"/>
    </source>
</evidence>
<keyword evidence="10" id="KW-1185">Reference proteome</keyword>
<dbReference type="HAMAP" id="MF_00508">
    <property type="entry name" value="Ribosomal_uS10"/>
    <property type="match status" value="1"/>
</dbReference>
<dbReference type="InterPro" id="IPR040055">
    <property type="entry name" value="Ribosomal_uS10m"/>
</dbReference>
<dbReference type="InterPro" id="IPR027486">
    <property type="entry name" value="Ribosomal_uS10_dom"/>
</dbReference>